<dbReference type="RefSeq" id="WP_105038172.1">
    <property type="nucleotide sequence ID" value="NZ_PPSL01000002.1"/>
</dbReference>
<gene>
    <name evidence="1" type="ORF">CJD36_005680</name>
</gene>
<evidence type="ECO:0000313" key="2">
    <source>
        <dbReference type="Proteomes" id="UP000239872"/>
    </source>
</evidence>
<dbReference type="AlphaFoldDB" id="A0A2S7SWJ9"/>
<accession>A0A2S7SWJ9</accession>
<comment type="caution">
    <text evidence="1">The sequence shown here is derived from an EMBL/GenBank/DDBJ whole genome shotgun (WGS) entry which is preliminary data.</text>
</comment>
<evidence type="ECO:0000313" key="1">
    <source>
        <dbReference type="EMBL" id="PQJ11293.1"/>
    </source>
</evidence>
<dbReference type="OrthoDB" id="798556at2"/>
<reference evidence="1 2" key="1">
    <citation type="submission" date="2018-01" db="EMBL/GenBank/DDBJ databases">
        <title>A novel member of the phylum Bacteroidetes isolated from glacier ice.</title>
        <authorList>
            <person name="Liu Q."/>
            <person name="Xin Y.-H."/>
        </authorList>
    </citation>
    <scope>NUCLEOTIDE SEQUENCE [LARGE SCALE GENOMIC DNA]</scope>
    <source>
        <strain evidence="1 2">RB1R16</strain>
    </source>
</reference>
<organism evidence="1 2">
    <name type="scientific">Flavipsychrobacter stenotrophus</name>
    <dbReference type="NCBI Taxonomy" id="2077091"/>
    <lineage>
        <taxon>Bacteria</taxon>
        <taxon>Pseudomonadati</taxon>
        <taxon>Bacteroidota</taxon>
        <taxon>Chitinophagia</taxon>
        <taxon>Chitinophagales</taxon>
        <taxon>Chitinophagaceae</taxon>
        <taxon>Flavipsychrobacter</taxon>
    </lineage>
</organism>
<sequence length="136" mass="15856">MLRQLLFGIVICCLGSLNVDAQKSLDKNNRKDRIKIDKILDMVLALPEVKAEIKYVEKESKGTRHLAAAMYATPSENRNYYWVKVWEDNGMNYVSHFNFFVDPQTLSIKYLDTINDTLLDLKAWRHIKQTIPKSIH</sequence>
<protein>
    <submittedName>
        <fullName evidence="1">Uncharacterized protein</fullName>
    </submittedName>
</protein>
<dbReference type="EMBL" id="PPSL01000002">
    <property type="protein sequence ID" value="PQJ11293.1"/>
    <property type="molecule type" value="Genomic_DNA"/>
</dbReference>
<dbReference type="Proteomes" id="UP000239872">
    <property type="component" value="Unassembled WGS sequence"/>
</dbReference>
<name>A0A2S7SWJ9_9BACT</name>
<proteinExistence type="predicted"/>
<keyword evidence="2" id="KW-1185">Reference proteome</keyword>